<accession>A0A6H5GB60</accession>
<dbReference type="Proteomes" id="UP000479000">
    <property type="component" value="Unassembled WGS sequence"/>
</dbReference>
<sequence length="136" mass="15298">MFPLVQRHFSTSRHPISSISQHLDFPSSSTPQHPNISTSSTSQLLNFFNLLTSQHHNFFTDGSQANDRPKGCSSAFCCQRPRMIIGPGKSSRSSVALTFGRAVGDSELCGVIFSRRSSNRFLDVWRPIPNWMLIWN</sequence>
<reference evidence="1 2" key="1">
    <citation type="submission" date="2020-02" db="EMBL/GenBank/DDBJ databases">
        <authorList>
            <person name="Ferguson B K."/>
        </authorList>
    </citation>
    <scope>NUCLEOTIDE SEQUENCE [LARGE SCALE GENOMIC DNA]</scope>
</reference>
<organism evidence="1 2">
    <name type="scientific">Nesidiocoris tenuis</name>
    <dbReference type="NCBI Taxonomy" id="355587"/>
    <lineage>
        <taxon>Eukaryota</taxon>
        <taxon>Metazoa</taxon>
        <taxon>Ecdysozoa</taxon>
        <taxon>Arthropoda</taxon>
        <taxon>Hexapoda</taxon>
        <taxon>Insecta</taxon>
        <taxon>Pterygota</taxon>
        <taxon>Neoptera</taxon>
        <taxon>Paraneoptera</taxon>
        <taxon>Hemiptera</taxon>
        <taxon>Heteroptera</taxon>
        <taxon>Panheteroptera</taxon>
        <taxon>Cimicomorpha</taxon>
        <taxon>Miridae</taxon>
        <taxon>Dicyphina</taxon>
        <taxon>Nesidiocoris</taxon>
    </lineage>
</organism>
<protein>
    <submittedName>
        <fullName evidence="1">Uncharacterized protein</fullName>
    </submittedName>
</protein>
<name>A0A6H5GB60_9HEMI</name>
<dbReference type="AlphaFoldDB" id="A0A6H5GB60"/>
<dbReference type="EMBL" id="CADCXU010008707">
    <property type="protein sequence ID" value="CAA9999369.1"/>
    <property type="molecule type" value="Genomic_DNA"/>
</dbReference>
<keyword evidence="2" id="KW-1185">Reference proteome</keyword>
<evidence type="ECO:0000313" key="2">
    <source>
        <dbReference type="Proteomes" id="UP000479000"/>
    </source>
</evidence>
<gene>
    <name evidence="1" type="ORF">NTEN_LOCUS5652</name>
</gene>
<evidence type="ECO:0000313" key="1">
    <source>
        <dbReference type="EMBL" id="CAA9999369.1"/>
    </source>
</evidence>
<proteinExistence type="predicted"/>